<dbReference type="STRING" id="234267.Acid_7368"/>
<dbReference type="HOGENOM" id="CLU_020884_1_2_0"/>
<dbReference type="GO" id="GO:0070290">
    <property type="term" value="F:N-acylphosphatidylethanolamine-specific phospholipase D activity"/>
    <property type="evidence" value="ECO:0007669"/>
    <property type="project" value="InterPro"/>
</dbReference>
<dbReference type="GO" id="GO:0008270">
    <property type="term" value="F:zinc ion binding"/>
    <property type="evidence" value="ECO:0007669"/>
    <property type="project" value="InterPro"/>
</dbReference>
<accession>Q01PZ3</accession>
<dbReference type="EMBL" id="CP000473">
    <property type="protein sequence ID" value="ABJ88277.1"/>
    <property type="molecule type" value="Genomic_DNA"/>
</dbReference>
<proteinExistence type="predicted"/>
<name>Q01PZ3_SOLUE</name>
<dbReference type="eggNOG" id="COG2220">
    <property type="taxonomic scope" value="Bacteria"/>
</dbReference>
<evidence type="ECO:0000259" key="1">
    <source>
        <dbReference type="Pfam" id="PF12706"/>
    </source>
</evidence>
<gene>
    <name evidence="2" type="ordered locus">Acid_7368</name>
</gene>
<dbReference type="KEGG" id="sus:Acid_7368"/>
<sequence>MGAALLDLGSWVYRTAPSFYRRLAQDFQRDIRPAPHRPDPNSWPNTGFHAAWLGHSTVLLKIDGLTILTDPVFSKRAGIGLGPVTLGLKRLVAPALTIADLPEIDVVLLSHAHMDHFDIPSLHRLEGRGVTVVTASRTADLLRAGRYSAIRELRWDERTQIGPLEIRAFPVRHWGARMRSDTYRGYNGYTLECGRYRILFGGDTAMTDTFRQLKTSRPFDLAIMPVGAYNPWITAHCTPEQSWRMAQDAGAEFFLPVHHQTFMLSREPYFEPIERVYNVAGNHSDRVALSGIGQQFQIN</sequence>
<dbReference type="Pfam" id="PF12706">
    <property type="entry name" value="Lactamase_B_2"/>
    <property type="match status" value="1"/>
</dbReference>
<dbReference type="OrthoDB" id="9805728at2"/>
<organism evidence="2">
    <name type="scientific">Solibacter usitatus (strain Ellin6076)</name>
    <dbReference type="NCBI Taxonomy" id="234267"/>
    <lineage>
        <taxon>Bacteria</taxon>
        <taxon>Pseudomonadati</taxon>
        <taxon>Acidobacteriota</taxon>
        <taxon>Terriglobia</taxon>
        <taxon>Bryobacterales</taxon>
        <taxon>Solibacteraceae</taxon>
        <taxon>Candidatus Solibacter</taxon>
    </lineage>
</organism>
<dbReference type="InParanoid" id="Q01PZ3"/>
<evidence type="ECO:0000313" key="2">
    <source>
        <dbReference type="EMBL" id="ABJ88277.1"/>
    </source>
</evidence>
<dbReference type="GO" id="GO:0005737">
    <property type="term" value="C:cytoplasm"/>
    <property type="evidence" value="ECO:0007669"/>
    <property type="project" value="TreeGrafter"/>
</dbReference>
<dbReference type="PANTHER" id="PTHR15032">
    <property type="entry name" value="N-ACYL-PHOSPHATIDYLETHANOLAMINE-HYDROLYZING PHOSPHOLIPASE D"/>
    <property type="match status" value="1"/>
</dbReference>
<dbReference type="PIRSF" id="PIRSF038896">
    <property type="entry name" value="NAPE-PLD"/>
    <property type="match status" value="1"/>
</dbReference>
<dbReference type="InterPro" id="IPR036866">
    <property type="entry name" value="RibonucZ/Hydroxyglut_hydro"/>
</dbReference>
<dbReference type="InterPro" id="IPR024884">
    <property type="entry name" value="NAPE-PLD"/>
</dbReference>
<reference evidence="2" key="1">
    <citation type="submission" date="2006-10" db="EMBL/GenBank/DDBJ databases">
        <title>Complete sequence of Solibacter usitatus Ellin6076.</title>
        <authorList>
            <consortium name="US DOE Joint Genome Institute"/>
            <person name="Copeland A."/>
            <person name="Lucas S."/>
            <person name="Lapidus A."/>
            <person name="Barry K."/>
            <person name="Detter J.C."/>
            <person name="Glavina del Rio T."/>
            <person name="Hammon N."/>
            <person name="Israni S."/>
            <person name="Dalin E."/>
            <person name="Tice H."/>
            <person name="Pitluck S."/>
            <person name="Thompson L.S."/>
            <person name="Brettin T."/>
            <person name="Bruce D."/>
            <person name="Han C."/>
            <person name="Tapia R."/>
            <person name="Gilna P."/>
            <person name="Schmutz J."/>
            <person name="Larimer F."/>
            <person name="Land M."/>
            <person name="Hauser L."/>
            <person name="Kyrpides N."/>
            <person name="Mikhailova N."/>
            <person name="Janssen P.H."/>
            <person name="Kuske C.R."/>
            <person name="Richardson P."/>
        </authorList>
    </citation>
    <scope>NUCLEOTIDE SEQUENCE</scope>
    <source>
        <strain evidence="2">Ellin6076</strain>
    </source>
</reference>
<dbReference type="SUPFAM" id="SSF56281">
    <property type="entry name" value="Metallo-hydrolase/oxidoreductase"/>
    <property type="match status" value="1"/>
</dbReference>
<dbReference type="AlphaFoldDB" id="Q01PZ3"/>
<dbReference type="PANTHER" id="PTHR15032:SF4">
    <property type="entry name" value="N-ACYL-PHOSPHATIDYLETHANOLAMINE-HYDROLYZING PHOSPHOLIPASE D"/>
    <property type="match status" value="1"/>
</dbReference>
<feature type="domain" description="Metallo-beta-lactamase" evidence="1">
    <location>
        <begin position="67"/>
        <end position="259"/>
    </location>
</feature>
<dbReference type="Gene3D" id="3.60.15.10">
    <property type="entry name" value="Ribonuclease Z/Hydroxyacylglutathione hydrolase-like"/>
    <property type="match status" value="1"/>
</dbReference>
<protein>
    <recommendedName>
        <fullName evidence="1">Metallo-beta-lactamase domain-containing protein</fullName>
    </recommendedName>
</protein>
<dbReference type="InterPro" id="IPR001279">
    <property type="entry name" value="Metallo-B-lactamas"/>
</dbReference>